<dbReference type="PANTHER" id="PTHR47506:SF1">
    <property type="entry name" value="HTH-TYPE TRANSCRIPTIONAL REGULATOR YJDC"/>
    <property type="match status" value="1"/>
</dbReference>
<dbReference type="InterPro" id="IPR036271">
    <property type="entry name" value="Tet_transcr_reg_TetR-rel_C_sf"/>
</dbReference>
<reference evidence="7" key="1">
    <citation type="journal article" date="2019" name="Int. J. Syst. Evol. Microbiol.">
        <title>The Global Catalogue of Microorganisms (GCM) 10K type strain sequencing project: providing services to taxonomists for standard genome sequencing and annotation.</title>
        <authorList>
            <consortium name="The Broad Institute Genomics Platform"/>
            <consortium name="The Broad Institute Genome Sequencing Center for Infectious Disease"/>
            <person name="Wu L."/>
            <person name="Ma J."/>
        </authorList>
    </citation>
    <scope>NUCLEOTIDE SEQUENCE [LARGE SCALE GENOMIC DNA]</scope>
    <source>
        <strain evidence="7">CGMCC 1.13718</strain>
    </source>
</reference>
<keyword evidence="3" id="KW-0804">Transcription</keyword>
<evidence type="ECO:0000259" key="5">
    <source>
        <dbReference type="PROSITE" id="PS50977"/>
    </source>
</evidence>
<evidence type="ECO:0000256" key="4">
    <source>
        <dbReference type="PROSITE-ProRule" id="PRU00335"/>
    </source>
</evidence>
<dbReference type="PRINTS" id="PR00455">
    <property type="entry name" value="HTHTETR"/>
</dbReference>
<dbReference type="Pfam" id="PF00440">
    <property type="entry name" value="TetR_N"/>
    <property type="match status" value="1"/>
</dbReference>
<feature type="domain" description="HTH tetR-type" evidence="5">
    <location>
        <begin position="16"/>
        <end position="76"/>
    </location>
</feature>
<dbReference type="InterPro" id="IPR001647">
    <property type="entry name" value="HTH_TetR"/>
</dbReference>
<name>A0ABW1YK87_9GAMM</name>
<evidence type="ECO:0000256" key="1">
    <source>
        <dbReference type="ARBA" id="ARBA00023015"/>
    </source>
</evidence>
<organism evidence="6 7">
    <name type="scientific">Microbulbifer taiwanensis</name>
    <dbReference type="NCBI Taxonomy" id="986746"/>
    <lineage>
        <taxon>Bacteria</taxon>
        <taxon>Pseudomonadati</taxon>
        <taxon>Pseudomonadota</taxon>
        <taxon>Gammaproteobacteria</taxon>
        <taxon>Cellvibrionales</taxon>
        <taxon>Microbulbiferaceae</taxon>
        <taxon>Microbulbifer</taxon>
    </lineage>
</organism>
<keyword evidence="2 4" id="KW-0238">DNA-binding</keyword>
<dbReference type="SUPFAM" id="SSF46689">
    <property type="entry name" value="Homeodomain-like"/>
    <property type="match status" value="1"/>
</dbReference>
<evidence type="ECO:0000313" key="6">
    <source>
        <dbReference type="EMBL" id="MFC6633168.1"/>
    </source>
</evidence>
<dbReference type="RefSeq" id="WP_193189348.1">
    <property type="nucleotide sequence ID" value="NZ_JACZFR010000006.1"/>
</dbReference>
<dbReference type="PROSITE" id="PS50977">
    <property type="entry name" value="HTH_TETR_2"/>
    <property type="match status" value="1"/>
</dbReference>
<dbReference type="PANTHER" id="PTHR47506">
    <property type="entry name" value="TRANSCRIPTIONAL REGULATORY PROTEIN"/>
    <property type="match status" value="1"/>
</dbReference>
<evidence type="ECO:0000256" key="3">
    <source>
        <dbReference type="ARBA" id="ARBA00023163"/>
    </source>
</evidence>
<keyword evidence="1" id="KW-0805">Transcription regulation</keyword>
<evidence type="ECO:0000256" key="2">
    <source>
        <dbReference type="ARBA" id="ARBA00023125"/>
    </source>
</evidence>
<dbReference type="InterPro" id="IPR009057">
    <property type="entry name" value="Homeodomain-like_sf"/>
</dbReference>
<dbReference type="EMBL" id="JBHSVR010000001">
    <property type="protein sequence ID" value="MFC6633168.1"/>
    <property type="molecule type" value="Genomic_DNA"/>
</dbReference>
<feature type="DNA-binding region" description="H-T-H motif" evidence="4">
    <location>
        <begin position="39"/>
        <end position="58"/>
    </location>
</feature>
<evidence type="ECO:0000313" key="7">
    <source>
        <dbReference type="Proteomes" id="UP001596425"/>
    </source>
</evidence>
<dbReference type="Pfam" id="PF16925">
    <property type="entry name" value="TetR_C_13"/>
    <property type="match status" value="1"/>
</dbReference>
<keyword evidence="7" id="KW-1185">Reference proteome</keyword>
<proteinExistence type="predicted"/>
<dbReference type="InterPro" id="IPR011075">
    <property type="entry name" value="TetR_C"/>
</dbReference>
<comment type="caution">
    <text evidence="6">The sequence shown here is derived from an EMBL/GenBank/DDBJ whole genome shotgun (WGS) entry which is preliminary data.</text>
</comment>
<sequence length="201" mass="22513">MCAAKNNETAVPESRRSARDRIFEAAKDLFYRHGIRAVGVESIACEADATKMTLYRNFNSKDELVAACMRDHDRDFWAWWDSVLAPHTGDPQAQLMALMAAFSHQCEEQPRGCPMLNAVVELQEEDHPGRAVIVQNKLRIRERLSALCREIEAHDPDTLADALYLLIEGAYISLLVLKGSDTPAEALPRIAETLIAAHIEQ</sequence>
<dbReference type="Gene3D" id="1.10.357.10">
    <property type="entry name" value="Tetracycline Repressor, domain 2"/>
    <property type="match status" value="1"/>
</dbReference>
<accession>A0ABW1YK87</accession>
<dbReference type="Proteomes" id="UP001596425">
    <property type="component" value="Unassembled WGS sequence"/>
</dbReference>
<protein>
    <submittedName>
        <fullName evidence="6">TetR/AcrR family transcriptional regulator</fullName>
    </submittedName>
</protein>
<dbReference type="SUPFAM" id="SSF48498">
    <property type="entry name" value="Tetracyclin repressor-like, C-terminal domain"/>
    <property type="match status" value="1"/>
</dbReference>
<gene>
    <name evidence="6" type="ORF">ACFQBM_07755</name>
</gene>